<organism evidence="6 7">
    <name type="scientific">Agaribacter marinus</name>
    <dbReference type="NCBI Taxonomy" id="1431249"/>
    <lineage>
        <taxon>Bacteria</taxon>
        <taxon>Pseudomonadati</taxon>
        <taxon>Pseudomonadota</taxon>
        <taxon>Gammaproteobacteria</taxon>
        <taxon>Alteromonadales</taxon>
        <taxon>Alteromonadaceae</taxon>
        <taxon>Agaribacter</taxon>
    </lineage>
</organism>
<evidence type="ECO:0000313" key="6">
    <source>
        <dbReference type="EMBL" id="GLR71521.1"/>
    </source>
</evidence>
<dbReference type="Gene3D" id="2.60.120.280">
    <property type="entry name" value="Regulatory protein AraC"/>
    <property type="match status" value="1"/>
</dbReference>
<accession>A0AA37WHV9</accession>
<dbReference type="SUPFAM" id="SSF46689">
    <property type="entry name" value="Homeodomain-like"/>
    <property type="match status" value="2"/>
</dbReference>
<keyword evidence="2" id="KW-0238">DNA-binding</keyword>
<dbReference type="Proteomes" id="UP001156601">
    <property type="component" value="Unassembled WGS sequence"/>
</dbReference>
<dbReference type="SUPFAM" id="SSF51215">
    <property type="entry name" value="Regulatory protein AraC"/>
    <property type="match status" value="1"/>
</dbReference>
<reference evidence="6" key="2">
    <citation type="submission" date="2023-01" db="EMBL/GenBank/DDBJ databases">
        <title>Draft genome sequence of Agaribacter marinus strain NBRC 110023.</title>
        <authorList>
            <person name="Sun Q."/>
            <person name="Mori K."/>
        </authorList>
    </citation>
    <scope>NUCLEOTIDE SEQUENCE</scope>
    <source>
        <strain evidence="6">NBRC 110023</strain>
    </source>
</reference>
<dbReference type="PANTHER" id="PTHR43280:SF30">
    <property type="entry name" value="MMSAB OPERON REGULATORY PROTEIN"/>
    <property type="match status" value="1"/>
</dbReference>
<dbReference type="InterPro" id="IPR037923">
    <property type="entry name" value="HTH-like"/>
</dbReference>
<reference evidence="6" key="1">
    <citation type="journal article" date="2014" name="Int. J. Syst. Evol. Microbiol.">
        <title>Complete genome sequence of Corynebacterium casei LMG S-19264T (=DSM 44701T), isolated from a smear-ripened cheese.</title>
        <authorList>
            <consortium name="US DOE Joint Genome Institute (JGI-PGF)"/>
            <person name="Walter F."/>
            <person name="Albersmeier A."/>
            <person name="Kalinowski J."/>
            <person name="Ruckert C."/>
        </authorList>
    </citation>
    <scope>NUCLEOTIDE SEQUENCE</scope>
    <source>
        <strain evidence="6">NBRC 110023</strain>
    </source>
</reference>
<evidence type="ECO:0000259" key="5">
    <source>
        <dbReference type="PROSITE" id="PS01124"/>
    </source>
</evidence>
<keyword evidence="7" id="KW-1185">Reference proteome</keyword>
<evidence type="ECO:0000256" key="1">
    <source>
        <dbReference type="ARBA" id="ARBA00023015"/>
    </source>
</evidence>
<dbReference type="InterPro" id="IPR003313">
    <property type="entry name" value="AraC-bd"/>
</dbReference>
<dbReference type="InterPro" id="IPR018060">
    <property type="entry name" value="HTH_AraC"/>
</dbReference>
<protein>
    <recommendedName>
        <fullName evidence="5">HTH araC/xylS-type domain-containing protein</fullName>
    </recommendedName>
</protein>
<gene>
    <name evidence="6" type="ORF">GCM10007852_24290</name>
</gene>
<dbReference type="InterPro" id="IPR020449">
    <property type="entry name" value="Tscrpt_reg_AraC-type_HTH"/>
</dbReference>
<evidence type="ECO:0000256" key="2">
    <source>
        <dbReference type="ARBA" id="ARBA00023125"/>
    </source>
</evidence>
<proteinExistence type="predicted"/>
<dbReference type="Gene3D" id="1.10.10.60">
    <property type="entry name" value="Homeodomain-like"/>
    <property type="match status" value="2"/>
</dbReference>
<dbReference type="PROSITE" id="PS00041">
    <property type="entry name" value="HTH_ARAC_FAMILY_1"/>
    <property type="match status" value="1"/>
</dbReference>
<dbReference type="EMBL" id="BSOT01000006">
    <property type="protein sequence ID" value="GLR71521.1"/>
    <property type="molecule type" value="Genomic_DNA"/>
</dbReference>
<comment type="caution">
    <text evidence="6">The sequence shown here is derived from an EMBL/GenBank/DDBJ whole genome shotgun (WGS) entry which is preliminary data.</text>
</comment>
<keyword evidence="1" id="KW-0805">Transcription regulation</keyword>
<dbReference type="PRINTS" id="PR00032">
    <property type="entry name" value="HTHARAC"/>
</dbReference>
<dbReference type="AlphaFoldDB" id="A0AA37WHV9"/>
<feature type="domain" description="HTH araC/xylS-type" evidence="5">
    <location>
        <begin position="132"/>
        <end position="230"/>
    </location>
</feature>
<dbReference type="InterPro" id="IPR009057">
    <property type="entry name" value="Homeodomain-like_sf"/>
</dbReference>
<name>A0AA37WHV9_9ALTE</name>
<dbReference type="Pfam" id="PF02311">
    <property type="entry name" value="AraC_binding"/>
    <property type="match status" value="1"/>
</dbReference>
<dbReference type="Pfam" id="PF12833">
    <property type="entry name" value="HTH_18"/>
    <property type="match status" value="1"/>
</dbReference>
<dbReference type="GO" id="GO:0003700">
    <property type="term" value="F:DNA-binding transcription factor activity"/>
    <property type="evidence" value="ECO:0007669"/>
    <property type="project" value="InterPro"/>
</dbReference>
<evidence type="ECO:0000256" key="3">
    <source>
        <dbReference type="ARBA" id="ARBA00023159"/>
    </source>
</evidence>
<dbReference type="PANTHER" id="PTHR43280">
    <property type="entry name" value="ARAC-FAMILY TRANSCRIPTIONAL REGULATOR"/>
    <property type="match status" value="1"/>
</dbReference>
<dbReference type="InterPro" id="IPR018062">
    <property type="entry name" value="HTH_AraC-typ_CS"/>
</dbReference>
<dbReference type="SMART" id="SM00342">
    <property type="entry name" value="HTH_ARAC"/>
    <property type="match status" value="1"/>
</dbReference>
<dbReference type="GO" id="GO:0043565">
    <property type="term" value="F:sequence-specific DNA binding"/>
    <property type="evidence" value="ECO:0007669"/>
    <property type="project" value="InterPro"/>
</dbReference>
<evidence type="ECO:0000256" key="4">
    <source>
        <dbReference type="ARBA" id="ARBA00023163"/>
    </source>
</evidence>
<sequence length="239" mass="26942">MTIGGTTSIVEAGQLLLIPADMPHAYGSNEHQPWSIFWVHFSGAQSLQTLHSVATTKNKHLVSVSDTNSMIQAFEQLYACIDYNYSDAGLFLMSSKLLHLFGLIKLRQTLTSKKSMASEENDTKLCISNMIENSVEYMKQHLHTSISIDELAKDAGVSVPYYCKSFKHGTNQSPIAYFTRLKIRKACDHLYQSTLTVKAIGELLGYSDPYYFSRVFKKSQGCSPEQYRKNLINEGLHHE</sequence>
<evidence type="ECO:0000313" key="7">
    <source>
        <dbReference type="Proteomes" id="UP001156601"/>
    </source>
</evidence>
<keyword evidence="4" id="KW-0804">Transcription</keyword>
<dbReference type="PROSITE" id="PS01124">
    <property type="entry name" value="HTH_ARAC_FAMILY_2"/>
    <property type="match status" value="1"/>
</dbReference>
<keyword evidence="3" id="KW-0010">Activator</keyword>